<accession>A0A183FA81</accession>
<dbReference type="EMBL" id="UZAH01006258">
    <property type="protein sequence ID" value="VDO30708.1"/>
    <property type="molecule type" value="Genomic_DNA"/>
</dbReference>
<evidence type="ECO:0000313" key="3">
    <source>
        <dbReference type="WBParaSite" id="HPBE_0000307301-mRNA-1"/>
    </source>
</evidence>
<reference evidence="3" key="2">
    <citation type="submission" date="2019-09" db="UniProtKB">
        <authorList>
            <consortium name="WormBaseParasite"/>
        </authorList>
    </citation>
    <scope>IDENTIFICATION</scope>
</reference>
<proteinExistence type="predicted"/>
<organism evidence="2 3">
    <name type="scientific">Heligmosomoides polygyrus</name>
    <name type="common">Parasitic roundworm</name>
    <dbReference type="NCBI Taxonomy" id="6339"/>
    <lineage>
        <taxon>Eukaryota</taxon>
        <taxon>Metazoa</taxon>
        <taxon>Ecdysozoa</taxon>
        <taxon>Nematoda</taxon>
        <taxon>Chromadorea</taxon>
        <taxon>Rhabditida</taxon>
        <taxon>Rhabditina</taxon>
        <taxon>Rhabditomorpha</taxon>
        <taxon>Strongyloidea</taxon>
        <taxon>Heligmosomidae</taxon>
        <taxon>Heligmosomoides</taxon>
    </lineage>
</organism>
<dbReference type="AlphaFoldDB" id="A0A183FA81"/>
<dbReference type="Proteomes" id="UP000050761">
    <property type="component" value="Unassembled WGS sequence"/>
</dbReference>
<name>A0A183FA81_HELPZ</name>
<gene>
    <name evidence="1" type="ORF">HPBE_LOCUS3074</name>
</gene>
<sequence>MQFLPQFAGPCDEIRNIGQFFGAYYAQRAMASARPTGAFQAGPAFGRFAAIQVPPNRMGNVVPQSARPVVRDVLGSRAFATATVREVGPKATTKRAATTEPSEFACAGKRAKTCE</sequence>
<keyword evidence="2" id="KW-1185">Reference proteome</keyword>
<dbReference type="WBParaSite" id="HPBE_0000307301-mRNA-1">
    <property type="protein sequence ID" value="HPBE_0000307301-mRNA-1"/>
    <property type="gene ID" value="HPBE_0000307301"/>
</dbReference>
<reference evidence="1 2" key="1">
    <citation type="submission" date="2018-11" db="EMBL/GenBank/DDBJ databases">
        <authorList>
            <consortium name="Pathogen Informatics"/>
        </authorList>
    </citation>
    <scope>NUCLEOTIDE SEQUENCE [LARGE SCALE GENOMIC DNA]</scope>
</reference>
<protein>
    <submittedName>
        <fullName evidence="1 3">Uncharacterized protein</fullName>
    </submittedName>
</protein>
<evidence type="ECO:0000313" key="2">
    <source>
        <dbReference type="Proteomes" id="UP000050761"/>
    </source>
</evidence>
<evidence type="ECO:0000313" key="1">
    <source>
        <dbReference type="EMBL" id="VDO30708.1"/>
    </source>
</evidence>
<accession>A0A3P7XLS3</accession>